<keyword evidence="3" id="KW-1185">Reference proteome</keyword>
<gene>
    <name evidence="2" type="ORF">DCAF_LOCUS4654</name>
</gene>
<accession>A0AAV1R0Q0</accession>
<organism evidence="2 3">
    <name type="scientific">Dovyalis caffra</name>
    <dbReference type="NCBI Taxonomy" id="77055"/>
    <lineage>
        <taxon>Eukaryota</taxon>
        <taxon>Viridiplantae</taxon>
        <taxon>Streptophyta</taxon>
        <taxon>Embryophyta</taxon>
        <taxon>Tracheophyta</taxon>
        <taxon>Spermatophyta</taxon>
        <taxon>Magnoliopsida</taxon>
        <taxon>eudicotyledons</taxon>
        <taxon>Gunneridae</taxon>
        <taxon>Pentapetalae</taxon>
        <taxon>rosids</taxon>
        <taxon>fabids</taxon>
        <taxon>Malpighiales</taxon>
        <taxon>Salicaceae</taxon>
        <taxon>Flacourtieae</taxon>
        <taxon>Dovyalis</taxon>
    </lineage>
</organism>
<proteinExistence type="predicted"/>
<feature type="compositionally biased region" description="Basic residues" evidence="1">
    <location>
        <begin position="13"/>
        <end position="23"/>
    </location>
</feature>
<protein>
    <submittedName>
        <fullName evidence="2">Uncharacterized protein</fullName>
    </submittedName>
</protein>
<reference evidence="2 3" key="1">
    <citation type="submission" date="2024-01" db="EMBL/GenBank/DDBJ databases">
        <authorList>
            <person name="Waweru B."/>
        </authorList>
    </citation>
    <scope>NUCLEOTIDE SEQUENCE [LARGE SCALE GENOMIC DNA]</scope>
</reference>
<evidence type="ECO:0000256" key="1">
    <source>
        <dbReference type="SAM" id="MobiDB-lite"/>
    </source>
</evidence>
<dbReference type="Proteomes" id="UP001314170">
    <property type="component" value="Unassembled WGS sequence"/>
</dbReference>
<evidence type="ECO:0000313" key="2">
    <source>
        <dbReference type="EMBL" id="CAK7326948.1"/>
    </source>
</evidence>
<feature type="region of interest" description="Disordered" evidence="1">
    <location>
        <begin position="1"/>
        <end position="51"/>
    </location>
</feature>
<feature type="compositionally biased region" description="Basic and acidic residues" evidence="1">
    <location>
        <begin position="1"/>
        <end position="12"/>
    </location>
</feature>
<sequence>MEKDKEEQDRTRKEGRRHRHGSRKLVGLPRGEMSGDRSMAGHTDLRCRRGQKGTKGWLPALICLEAKSTATVTNYSSSVVFSLTKAKR</sequence>
<comment type="caution">
    <text evidence="2">The sequence shown here is derived from an EMBL/GenBank/DDBJ whole genome shotgun (WGS) entry which is preliminary data.</text>
</comment>
<dbReference type="EMBL" id="CAWUPB010000851">
    <property type="protein sequence ID" value="CAK7326948.1"/>
    <property type="molecule type" value="Genomic_DNA"/>
</dbReference>
<dbReference type="AlphaFoldDB" id="A0AAV1R0Q0"/>
<name>A0AAV1R0Q0_9ROSI</name>
<evidence type="ECO:0000313" key="3">
    <source>
        <dbReference type="Proteomes" id="UP001314170"/>
    </source>
</evidence>